<dbReference type="AlphaFoldDB" id="A0ABD3GG69"/>
<protein>
    <submittedName>
        <fullName evidence="2">Uncharacterized protein</fullName>
    </submittedName>
</protein>
<name>A0ABD3GG69_9MARC</name>
<gene>
    <name evidence="2" type="ORF">R1sor_021138</name>
</gene>
<dbReference type="Proteomes" id="UP001633002">
    <property type="component" value="Unassembled WGS sequence"/>
</dbReference>
<organism evidence="2 3">
    <name type="scientific">Riccia sorocarpa</name>
    <dbReference type="NCBI Taxonomy" id="122646"/>
    <lineage>
        <taxon>Eukaryota</taxon>
        <taxon>Viridiplantae</taxon>
        <taxon>Streptophyta</taxon>
        <taxon>Embryophyta</taxon>
        <taxon>Marchantiophyta</taxon>
        <taxon>Marchantiopsida</taxon>
        <taxon>Marchantiidae</taxon>
        <taxon>Marchantiales</taxon>
        <taxon>Ricciaceae</taxon>
        <taxon>Riccia</taxon>
    </lineage>
</organism>
<dbReference type="EMBL" id="JBJQOH010000007">
    <property type="protein sequence ID" value="KAL3678182.1"/>
    <property type="molecule type" value="Genomic_DNA"/>
</dbReference>
<keyword evidence="3" id="KW-1185">Reference proteome</keyword>
<comment type="caution">
    <text evidence="2">The sequence shown here is derived from an EMBL/GenBank/DDBJ whole genome shotgun (WGS) entry which is preliminary data.</text>
</comment>
<proteinExistence type="predicted"/>
<evidence type="ECO:0000313" key="2">
    <source>
        <dbReference type="EMBL" id="KAL3678182.1"/>
    </source>
</evidence>
<sequence>MTKHTGSKHQSIGKDLDIRAHRLLGIKPEFVIVDKLWKAICYWTMEAASMDTHNARNIPQMLAMARRKNLPAMAAQKGGDQGHDGEEADGSSQETKKTMAEPKLLSIMVGVVGDDLNLETFDILKNSSKREPMPG</sequence>
<feature type="region of interest" description="Disordered" evidence="1">
    <location>
        <begin position="74"/>
        <end position="99"/>
    </location>
</feature>
<accession>A0ABD3GG69</accession>
<evidence type="ECO:0000256" key="1">
    <source>
        <dbReference type="SAM" id="MobiDB-lite"/>
    </source>
</evidence>
<evidence type="ECO:0000313" key="3">
    <source>
        <dbReference type="Proteomes" id="UP001633002"/>
    </source>
</evidence>
<reference evidence="2 3" key="1">
    <citation type="submission" date="2024-09" db="EMBL/GenBank/DDBJ databases">
        <title>Chromosome-scale assembly of Riccia sorocarpa.</title>
        <authorList>
            <person name="Paukszto L."/>
        </authorList>
    </citation>
    <scope>NUCLEOTIDE SEQUENCE [LARGE SCALE GENOMIC DNA]</scope>
    <source>
        <strain evidence="2">LP-2024</strain>
        <tissue evidence="2">Aerial parts of the thallus</tissue>
    </source>
</reference>